<evidence type="ECO:0000256" key="2">
    <source>
        <dbReference type="ARBA" id="ARBA00023235"/>
    </source>
</evidence>
<comment type="similarity">
    <text evidence="1">Belongs to the pseudouridine synthase RluA family.</text>
</comment>
<sequence>MFECDGGIPQSDSIPESLDIDKAIKNQPCEQELEVNLMAVRDVDVSKSISPEIEDSEDVTVGKQNIAPDLILNSVKSFKTNEKHPDNKTRGLSNRALKRQRRMQNSKERHRKNKVRTVEDRGYSTNIFSETEYYFENGLRKVYPYNFTFSTHAKERWYKKTILAVFTEEFVAGTPEFYRRHIEVGKVEVNGKRVTENYIIKNGDEISHTIHRHENPVVGGNIEIISDTDDLLVINKPASIPCHPCGKYRFNSIVFILGKELGYSNLRNIYRLDRLTSGVLILGKTVARTKQLEDHIVKRLVQKEYVCRVVGKFPDGLIKVDQPLACMRHNLTLWRVQEGGKESQTSFERLSYNGYTSVVRCLPHTGRTHQIRVHLQYLGHPIVNDPFYNSEAWGPNRGKGGIIENTEKEVADAILKEHNVGQWVEGKNPLYTKKLKEMKAKEGRKHTEESISDSQEKKSDDGTSEPVTESDTNKNLISDDGASITFTAVKESDTPTTSDTNKTLMDEGGEPPNKRVRLTNPEQLDFNEEKWNIDPDCEECKLKYLNPSPADLVLYLHAYKYKGPDWEYEASLPDWASEEWRDIK</sequence>
<evidence type="ECO:0000313" key="8">
    <source>
        <dbReference type="Proteomes" id="UP001347796"/>
    </source>
</evidence>
<dbReference type="PROSITE" id="PS01129">
    <property type="entry name" value="PSI_RLU"/>
    <property type="match status" value="1"/>
</dbReference>
<dbReference type="GO" id="GO:0000455">
    <property type="term" value="P:enzyme-directed rRNA pseudouridine synthesis"/>
    <property type="evidence" value="ECO:0007669"/>
    <property type="project" value="TreeGrafter"/>
</dbReference>
<keyword evidence="2" id="KW-0413">Isomerase</keyword>
<dbReference type="AlphaFoldDB" id="A0AAN8PC97"/>
<evidence type="ECO:0000256" key="1">
    <source>
        <dbReference type="ARBA" id="ARBA00010876"/>
    </source>
</evidence>
<proteinExistence type="inferred from homology"/>
<keyword evidence="4" id="KW-0694">RNA-binding</keyword>
<dbReference type="CDD" id="cd02557">
    <property type="entry name" value="PseudoU_synth_ScRIB2"/>
    <property type="match status" value="1"/>
</dbReference>
<name>A0AAN8PC97_PATCE</name>
<evidence type="ECO:0000259" key="6">
    <source>
        <dbReference type="SMART" id="SM00363"/>
    </source>
</evidence>
<dbReference type="EMBL" id="JAZGQO010000014">
    <property type="protein sequence ID" value="KAK6170111.1"/>
    <property type="molecule type" value="Genomic_DNA"/>
</dbReference>
<organism evidence="7 8">
    <name type="scientific">Patella caerulea</name>
    <name type="common">Rayed Mediterranean limpet</name>
    <dbReference type="NCBI Taxonomy" id="87958"/>
    <lineage>
        <taxon>Eukaryota</taxon>
        <taxon>Metazoa</taxon>
        <taxon>Spiralia</taxon>
        <taxon>Lophotrochozoa</taxon>
        <taxon>Mollusca</taxon>
        <taxon>Gastropoda</taxon>
        <taxon>Patellogastropoda</taxon>
        <taxon>Patelloidea</taxon>
        <taxon>Patellidae</taxon>
        <taxon>Patella</taxon>
    </lineage>
</organism>
<evidence type="ECO:0000313" key="7">
    <source>
        <dbReference type="EMBL" id="KAK6170111.1"/>
    </source>
</evidence>
<feature type="domain" description="RNA-binding S4" evidence="6">
    <location>
        <begin position="161"/>
        <end position="223"/>
    </location>
</feature>
<dbReference type="GO" id="GO:0003723">
    <property type="term" value="F:RNA binding"/>
    <property type="evidence" value="ECO:0007669"/>
    <property type="project" value="UniProtKB-KW"/>
</dbReference>
<dbReference type="Gene3D" id="3.30.2350.10">
    <property type="entry name" value="Pseudouridine synthase"/>
    <property type="match status" value="1"/>
</dbReference>
<evidence type="ECO:0000256" key="4">
    <source>
        <dbReference type="PROSITE-ProRule" id="PRU00182"/>
    </source>
</evidence>
<dbReference type="Proteomes" id="UP001347796">
    <property type="component" value="Unassembled WGS sequence"/>
</dbReference>
<reference evidence="7 8" key="1">
    <citation type="submission" date="2024-01" db="EMBL/GenBank/DDBJ databases">
        <title>The genome of the rayed Mediterranean limpet Patella caerulea (Linnaeus, 1758).</title>
        <authorList>
            <person name="Anh-Thu Weber A."/>
            <person name="Halstead-Nussloch G."/>
        </authorList>
    </citation>
    <scope>NUCLEOTIDE SEQUENCE [LARGE SCALE GENOMIC DNA]</scope>
    <source>
        <strain evidence="7">AATW-2023a</strain>
        <tissue evidence="7">Whole specimen</tissue>
    </source>
</reference>
<feature type="compositionally biased region" description="Polar residues" evidence="5">
    <location>
        <begin position="494"/>
        <end position="503"/>
    </location>
</feature>
<dbReference type="InterPro" id="IPR006224">
    <property type="entry name" value="PsdUridine_synth_RluA-like_CS"/>
</dbReference>
<feature type="compositionally biased region" description="Basic and acidic residues" evidence="5">
    <location>
        <begin position="79"/>
        <end position="89"/>
    </location>
</feature>
<feature type="compositionally biased region" description="Basic and acidic residues" evidence="5">
    <location>
        <begin position="438"/>
        <end position="461"/>
    </location>
</feature>
<dbReference type="PROSITE" id="PS50889">
    <property type="entry name" value="S4"/>
    <property type="match status" value="1"/>
</dbReference>
<dbReference type="InterPro" id="IPR002942">
    <property type="entry name" value="S4_RNA-bd"/>
</dbReference>
<dbReference type="InterPro" id="IPR050188">
    <property type="entry name" value="RluA_PseudoU_synthase"/>
</dbReference>
<evidence type="ECO:0000256" key="3">
    <source>
        <dbReference type="PIRSR" id="PIRSR606225-1"/>
    </source>
</evidence>
<feature type="active site" evidence="3">
    <location>
        <position position="273"/>
    </location>
</feature>
<feature type="compositionally biased region" description="Polar residues" evidence="5">
    <location>
        <begin position="465"/>
        <end position="476"/>
    </location>
</feature>
<keyword evidence="8" id="KW-1185">Reference proteome</keyword>
<feature type="region of interest" description="Disordered" evidence="5">
    <location>
        <begin position="438"/>
        <end position="517"/>
    </location>
</feature>
<dbReference type="InterPro" id="IPR020103">
    <property type="entry name" value="PsdUridine_synth_cat_dom_sf"/>
</dbReference>
<dbReference type="NCBIfam" id="TIGR00005">
    <property type="entry name" value="rluA_subfam"/>
    <property type="match status" value="1"/>
</dbReference>
<dbReference type="Pfam" id="PF00849">
    <property type="entry name" value="PseudoU_synth_2"/>
    <property type="match status" value="1"/>
</dbReference>
<comment type="caution">
    <text evidence="7">The sequence shown here is derived from an EMBL/GenBank/DDBJ whole genome shotgun (WGS) entry which is preliminary data.</text>
</comment>
<dbReference type="PANTHER" id="PTHR21600">
    <property type="entry name" value="MITOCHONDRIAL RNA PSEUDOURIDINE SYNTHASE"/>
    <property type="match status" value="1"/>
</dbReference>
<dbReference type="SUPFAM" id="SSF55120">
    <property type="entry name" value="Pseudouridine synthase"/>
    <property type="match status" value="1"/>
</dbReference>
<feature type="compositionally biased region" description="Basic residues" evidence="5">
    <location>
        <begin position="96"/>
        <end position="115"/>
    </location>
</feature>
<dbReference type="InterPro" id="IPR006145">
    <property type="entry name" value="PsdUridine_synth_RsuA/RluA"/>
</dbReference>
<dbReference type="SMART" id="SM00363">
    <property type="entry name" value="S4"/>
    <property type="match status" value="1"/>
</dbReference>
<dbReference type="PANTHER" id="PTHR21600:SF40">
    <property type="entry name" value="PSEUDOURIDYLATE SYNTHASE RPUSD2"/>
    <property type="match status" value="1"/>
</dbReference>
<dbReference type="InterPro" id="IPR006225">
    <property type="entry name" value="PsdUridine_synth_RluC/D"/>
</dbReference>
<feature type="region of interest" description="Disordered" evidence="5">
    <location>
        <begin position="78"/>
        <end position="117"/>
    </location>
</feature>
<protein>
    <recommendedName>
        <fullName evidence="6">RNA-binding S4 domain-containing protein</fullName>
    </recommendedName>
</protein>
<dbReference type="GO" id="GO:0009982">
    <property type="term" value="F:pseudouridine synthase activity"/>
    <property type="evidence" value="ECO:0007669"/>
    <property type="project" value="InterPro"/>
</dbReference>
<dbReference type="Pfam" id="PF01479">
    <property type="entry name" value="S4"/>
    <property type="match status" value="1"/>
</dbReference>
<evidence type="ECO:0000256" key="5">
    <source>
        <dbReference type="SAM" id="MobiDB-lite"/>
    </source>
</evidence>
<gene>
    <name evidence="7" type="ORF">SNE40_018586</name>
</gene>
<accession>A0AAN8PC97</accession>